<gene>
    <name evidence="3" type="ORF">GCM10007968_14290</name>
</gene>
<dbReference type="NCBIfam" id="TIGR00035">
    <property type="entry name" value="asp_race"/>
    <property type="match status" value="1"/>
</dbReference>
<dbReference type="AlphaFoldDB" id="A0A917W1U9"/>
<proteinExistence type="inferred from homology"/>
<protein>
    <submittedName>
        <fullName evidence="3">Racemase</fullName>
    </submittedName>
</protein>
<sequence length="233" mass="25676">MKTIGLIGGLSWESTAEYYRYINMSVQKEMGGLHSAKCFMYSFDFDEIAALQRAGEWGKATDLMVQAAVKLEIAGADALVICTNTMHKMAPEVQDAVSIPLIHIADAAAKAIQKQGLTKVGLLGTQFTMEQDFYKNRLMEYGISTIIPDEEDRLVIHNIIFQELCQGIYSPSSKEKYLQIIEKLVSQGAEGIVLGCTEIPLLIKQQDCSLPVFDTTSIHATEAASFALEKVIS</sequence>
<keyword evidence="4" id="KW-1185">Reference proteome</keyword>
<dbReference type="Pfam" id="PF01177">
    <property type="entry name" value="Asp_Glu_race"/>
    <property type="match status" value="1"/>
</dbReference>
<dbReference type="PANTHER" id="PTHR21198:SF7">
    <property type="entry name" value="ASPARTATE-GLUTAMATE RACEMASE FAMILY"/>
    <property type="match status" value="1"/>
</dbReference>
<reference evidence="3" key="1">
    <citation type="journal article" date="2014" name="Int. J. Syst. Evol. Microbiol.">
        <title>Complete genome sequence of Corynebacterium casei LMG S-19264T (=DSM 44701T), isolated from a smear-ripened cheese.</title>
        <authorList>
            <consortium name="US DOE Joint Genome Institute (JGI-PGF)"/>
            <person name="Walter F."/>
            <person name="Albersmeier A."/>
            <person name="Kalinowski J."/>
            <person name="Ruckert C."/>
        </authorList>
    </citation>
    <scope>NUCLEOTIDE SEQUENCE</scope>
    <source>
        <strain evidence="3">JCM 15325</strain>
    </source>
</reference>
<evidence type="ECO:0000256" key="1">
    <source>
        <dbReference type="ARBA" id="ARBA00007847"/>
    </source>
</evidence>
<comment type="caution">
    <text evidence="3">The sequence shown here is derived from an EMBL/GenBank/DDBJ whole genome shotgun (WGS) entry which is preliminary data.</text>
</comment>
<dbReference type="InterPro" id="IPR033134">
    <property type="entry name" value="Asp/Glu_racemase_AS_2"/>
</dbReference>
<dbReference type="Proteomes" id="UP000654670">
    <property type="component" value="Unassembled WGS sequence"/>
</dbReference>
<comment type="similarity">
    <text evidence="1">Belongs to the aspartate/glutamate racemases family.</text>
</comment>
<evidence type="ECO:0000313" key="3">
    <source>
        <dbReference type="EMBL" id="GGL51224.1"/>
    </source>
</evidence>
<dbReference type="Gene3D" id="3.40.50.1860">
    <property type="match status" value="2"/>
</dbReference>
<name>A0A917W1U9_9BACL</name>
<dbReference type="PANTHER" id="PTHR21198">
    <property type="entry name" value="GLUTAMATE RACEMASE"/>
    <property type="match status" value="1"/>
</dbReference>
<dbReference type="SUPFAM" id="SSF53681">
    <property type="entry name" value="Aspartate/glutamate racemase"/>
    <property type="match status" value="2"/>
</dbReference>
<dbReference type="PROSITE" id="PS00924">
    <property type="entry name" value="ASP_GLU_RACEMASE_2"/>
    <property type="match status" value="1"/>
</dbReference>
<dbReference type="InterPro" id="IPR015942">
    <property type="entry name" value="Asp/Glu/hydantoin_racemase"/>
</dbReference>
<organism evidence="3 4">
    <name type="scientific">Sporolactobacillus putidus</name>
    <dbReference type="NCBI Taxonomy" id="492735"/>
    <lineage>
        <taxon>Bacteria</taxon>
        <taxon>Bacillati</taxon>
        <taxon>Bacillota</taxon>
        <taxon>Bacilli</taxon>
        <taxon>Bacillales</taxon>
        <taxon>Sporolactobacillaceae</taxon>
        <taxon>Sporolactobacillus</taxon>
    </lineage>
</organism>
<evidence type="ECO:0000313" key="4">
    <source>
        <dbReference type="Proteomes" id="UP000654670"/>
    </source>
</evidence>
<evidence type="ECO:0000256" key="2">
    <source>
        <dbReference type="ARBA" id="ARBA00023235"/>
    </source>
</evidence>
<dbReference type="InterPro" id="IPR001920">
    <property type="entry name" value="Asp/Glu_race"/>
</dbReference>
<dbReference type="RefSeq" id="WP_188802409.1">
    <property type="nucleotide sequence ID" value="NZ_BMOK01000005.1"/>
</dbReference>
<dbReference type="GO" id="GO:0047661">
    <property type="term" value="F:amino-acid racemase activity"/>
    <property type="evidence" value="ECO:0007669"/>
    <property type="project" value="InterPro"/>
</dbReference>
<dbReference type="InterPro" id="IPR004380">
    <property type="entry name" value="Asp_race"/>
</dbReference>
<keyword evidence="2" id="KW-0413">Isomerase</keyword>
<accession>A0A917W1U9</accession>
<reference evidence="3" key="2">
    <citation type="submission" date="2020-09" db="EMBL/GenBank/DDBJ databases">
        <authorList>
            <person name="Sun Q."/>
            <person name="Ohkuma M."/>
        </authorList>
    </citation>
    <scope>NUCLEOTIDE SEQUENCE</scope>
    <source>
        <strain evidence="3">JCM 15325</strain>
    </source>
</reference>
<dbReference type="EMBL" id="BMOK01000005">
    <property type="protein sequence ID" value="GGL51224.1"/>
    <property type="molecule type" value="Genomic_DNA"/>
</dbReference>